<evidence type="ECO:0000256" key="1">
    <source>
        <dbReference type="ARBA" id="ARBA00001946"/>
    </source>
</evidence>
<dbReference type="Gene3D" id="3.30.1110.10">
    <property type="match status" value="1"/>
</dbReference>
<name>A0AAW1QM22_9CHLO</name>
<dbReference type="PANTHER" id="PTHR45769">
    <property type="entry name" value="ADENOSINE KINASE"/>
    <property type="match status" value="1"/>
</dbReference>
<dbReference type="PRINTS" id="PR00989">
    <property type="entry name" value="ADENOKINASE"/>
</dbReference>
<evidence type="ECO:0000256" key="10">
    <source>
        <dbReference type="PIRSR" id="PIRSR601805-1"/>
    </source>
</evidence>
<comment type="similarity">
    <text evidence="3 11">Belongs to the carbohydrate kinase PfkB family.</text>
</comment>
<reference evidence="13 14" key="1">
    <citation type="journal article" date="2024" name="Nat. Commun.">
        <title>Phylogenomics reveals the evolutionary origins of lichenization in chlorophyte algae.</title>
        <authorList>
            <person name="Puginier C."/>
            <person name="Libourel C."/>
            <person name="Otte J."/>
            <person name="Skaloud P."/>
            <person name="Haon M."/>
            <person name="Grisel S."/>
            <person name="Petersen M."/>
            <person name="Berrin J.G."/>
            <person name="Delaux P.M."/>
            <person name="Dal Grande F."/>
            <person name="Keller J."/>
        </authorList>
    </citation>
    <scope>NUCLEOTIDE SEQUENCE [LARGE SCALE GENOMIC DNA]</scope>
    <source>
        <strain evidence="13 14">SAG 245.80</strain>
    </source>
</reference>
<dbReference type="Proteomes" id="UP001445335">
    <property type="component" value="Unassembled WGS sequence"/>
</dbReference>
<dbReference type="Gene3D" id="3.40.1190.20">
    <property type="match status" value="1"/>
</dbReference>
<proteinExistence type="inferred from homology"/>
<comment type="cofactor">
    <cofactor evidence="1 11">
        <name>Mg(2+)</name>
        <dbReference type="ChEBI" id="CHEBI:18420"/>
    </cofactor>
</comment>
<comment type="catalytic activity">
    <reaction evidence="11">
        <text>adenosine + ATP = AMP + ADP + H(+)</text>
        <dbReference type="Rhea" id="RHEA:20824"/>
        <dbReference type="ChEBI" id="CHEBI:15378"/>
        <dbReference type="ChEBI" id="CHEBI:16335"/>
        <dbReference type="ChEBI" id="CHEBI:30616"/>
        <dbReference type="ChEBI" id="CHEBI:456215"/>
        <dbReference type="ChEBI" id="CHEBI:456216"/>
        <dbReference type="EC" id="2.7.1.20"/>
    </reaction>
</comment>
<dbReference type="FunFam" id="3.40.1190.20:FF:000006">
    <property type="entry name" value="Adenosine kinase 2"/>
    <property type="match status" value="1"/>
</dbReference>
<dbReference type="InterPro" id="IPR002173">
    <property type="entry name" value="Carboh/pur_kinase_PfkB_CS"/>
</dbReference>
<keyword evidence="9 11" id="KW-0067">ATP-binding</keyword>
<evidence type="ECO:0000256" key="4">
    <source>
        <dbReference type="ARBA" id="ARBA00012119"/>
    </source>
</evidence>
<keyword evidence="11" id="KW-0460">Magnesium</keyword>
<dbReference type="EMBL" id="JALJOU010000086">
    <property type="protein sequence ID" value="KAK9822492.1"/>
    <property type="molecule type" value="Genomic_DNA"/>
</dbReference>
<dbReference type="InterPro" id="IPR001805">
    <property type="entry name" value="Adenokinase"/>
</dbReference>
<dbReference type="GO" id="GO:0044209">
    <property type="term" value="P:AMP salvage"/>
    <property type="evidence" value="ECO:0007669"/>
    <property type="project" value="UniProtKB-UniRule"/>
</dbReference>
<evidence type="ECO:0000256" key="7">
    <source>
        <dbReference type="ARBA" id="ARBA00022741"/>
    </source>
</evidence>
<dbReference type="EC" id="2.7.1.20" evidence="4 11"/>
<dbReference type="PANTHER" id="PTHR45769:SF3">
    <property type="entry name" value="ADENOSINE KINASE"/>
    <property type="match status" value="1"/>
</dbReference>
<feature type="active site" description="Proton acceptor" evidence="10">
    <location>
        <position position="289"/>
    </location>
</feature>
<evidence type="ECO:0000259" key="12">
    <source>
        <dbReference type="Pfam" id="PF00294"/>
    </source>
</evidence>
<evidence type="ECO:0000256" key="5">
    <source>
        <dbReference type="ARBA" id="ARBA00022679"/>
    </source>
</evidence>
<comment type="pathway">
    <text evidence="2 11">Purine metabolism; AMP biosynthesis via salvage pathway; AMP from adenosine: step 1/1.</text>
</comment>
<keyword evidence="8 11" id="KW-0418">Kinase</keyword>
<gene>
    <name evidence="13" type="ORF">WJX81_003328</name>
</gene>
<evidence type="ECO:0000256" key="11">
    <source>
        <dbReference type="RuleBase" id="RU368116"/>
    </source>
</evidence>
<dbReference type="GO" id="GO:0004001">
    <property type="term" value="F:adenosine kinase activity"/>
    <property type="evidence" value="ECO:0007669"/>
    <property type="project" value="UniProtKB-UniRule"/>
</dbReference>
<dbReference type="SUPFAM" id="SSF53613">
    <property type="entry name" value="Ribokinase-like"/>
    <property type="match status" value="1"/>
</dbReference>
<dbReference type="GO" id="GO:0006166">
    <property type="term" value="P:purine ribonucleoside salvage"/>
    <property type="evidence" value="ECO:0007669"/>
    <property type="project" value="UniProtKB-KW"/>
</dbReference>
<dbReference type="GO" id="GO:0005524">
    <property type="term" value="F:ATP binding"/>
    <property type="evidence" value="ECO:0007669"/>
    <property type="project" value="UniProtKB-UniRule"/>
</dbReference>
<evidence type="ECO:0000256" key="3">
    <source>
        <dbReference type="ARBA" id="ARBA00010688"/>
    </source>
</evidence>
<dbReference type="GO" id="GO:0005634">
    <property type="term" value="C:nucleus"/>
    <property type="evidence" value="ECO:0007669"/>
    <property type="project" value="TreeGrafter"/>
</dbReference>
<dbReference type="CDD" id="cd01168">
    <property type="entry name" value="adenosine_kinase"/>
    <property type="match status" value="1"/>
</dbReference>
<keyword evidence="6 11" id="KW-0660">Purine salvage</keyword>
<keyword evidence="14" id="KW-1185">Reference proteome</keyword>
<sequence length="337" mass="36608">MGNPLLDVMSNVDQAFLDKYELKLANQILAEDKHQPMYKELAEKKDVQYVAGGATQNSIRIAQWLLQVPGATSYFGAIGDDDFGRKLRETASQEGVNVQYMVDRAAPTGTCATCIMDGERSLVANLAAANNYKVDHVKQPENWALVEAARVVYSAGFFITVSPESILLVAKHCAEHSKTYCMNLSAPFISQVPPFKKTLLDAMPYIDFLFGNETEARAFADSEGWGTQDIPEIALKIARFPKENGSRGRTVVVTQGKDPTVIASNGKVQQFPVIALPKEKLVDTNGAGDAFVGGFLSQLVAGKDLAECCRAGNFAAHIVIQRSGVTLPEKPDGFAWA</sequence>
<evidence type="ECO:0000256" key="6">
    <source>
        <dbReference type="ARBA" id="ARBA00022726"/>
    </source>
</evidence>
<dbReference type="AlphaFoldDB" id="A0AAW1QM22"/>
<evidence type="ECO:0000256" key="8">
    <source>
        <dbReference type="ARBA" id="ARBA00022777"/>
    </source>
</evidence>
<dbReference type="Pfam" id="PF00294">
    <property type="entry name" value="PfkB"/>
    <property type="match status" value="1"/>
</dbReference>
<accession>A0AAW1QM22</accession>
<dbReference type="GO" id="GO:0006144">
    <property type="term" value="P:purine nucleobase metabolic process"/>
    <property type="evidence" value="ECO:0007669"/>
    <property type="project" value="TreeGrafter"/>
</dbReference>
<evidence type="ECO:0000313" key="14">
    <source>
        <dbReference type="Proteomes" id="UP001445335"/>
    </source>
</evidence>
<keyword evidence="7 11" id="KW-0547">Nucleotide-binding</keyword>
<feature type="domain" description="Carbohydrate kinase PfkB" evidence="12">
    <location>
        <begin position="20"/>
        <end position="328"/>
    </location>
</feature>
<dbReference type="GO" id="GO:0005829">
    <property type="term" value="C:cytosol"/>
    <property type="evidence" value="ECO:0007669"/>
    <property type="project" value="TreeGrafter"/>
</dbReference>
<evidence type="ECO:0000313" key="13">
    <source>
        <dbReference type="EMBL" id="KAK9822492.1"/>
    </source>
</evidence>
<comment type="function">
    <text evidence="11">ATP dependent phosphorylation of adenosine and other related nucleoside analogs to monophosphate derivatives.</text>
</comment>
<dbReference type="PROSITE" id="PS00584">
    <property type="entry name" value="PFKB_KINASES_2"/>
    <property type="match status" value="1"/>
</dbReference>
<comment type="caution">
    <text evidence="13">The sequence shown here is derived from an EMBL/GenBank/DDBJ whole genome shotgun (WGS) entry which is preliminary data.</text>
</comment>
<protein>
    <recommendedName>
        <fullName evidence="4 11">Adenosine kinase</fullName>
        <shortName evidence="11">AK</shortName>
        <ecNumber evidence="4 11">2.7.1.20</ecNumber>
    </recommendedName>
    <alternativeName>
        <fullName evidence="11">Adenosine 5'-phosphotransferase</fullName>
    </alternativeName>
</protein>
<evidence type="ECO:0000256" key="9">
    <source>
        <dbReference type="ARBA" id="ARBA00022840"/>
    </source>
</evidence>
<evidence type="ECO:0000256" key="2">
    <source>
        <dbReference type="ARBA" id="ARBA00004801"/>
    </source>
</evidence>
<dbReference type="InterPro" id="IPR029056">
    <property type="entry name" value="Ribokinase-like"/>
</dbReference>
<organism evidence="13 14">
    <name type="scientific">Elliptochloris bilobata</name>
    <dbReference type="NCBI Taxonomy" id="381761"/>
    <lineage>
        <taxon>Eukaryota</taxon>
        <taxon>Viridiplantae</taxon>
        <taxon>Chlorophyta</taxon>
        <taxon>core chlorophytes</taxon>
        <taxon>Trebouxiophyceae</taxon>
        <taxon>Trebouxiophyceae incertae sedis</taxon>
        <taxon>Elliptochloris clade</taxon>
        <taxon>Elliptochloris</taxon>
    </lineage>
</organism>
<dbReference type="InterPro" id="IPR011611">
    <property type="entry name" value="PfkB_dom"/>
</dbReference>
<keyword evidence="5 11" id="KW-0808">Transferase</keyword>